<dbReference type="InterPro" id="IPR043153">
    <property type="entry name" value="DENN_C"/>
</dbReference>
<dbReference type="EMBL" id="VRMN01000017">
    <property type="protein sequence ID" value="KAA8490995.1"/>
    <property type="molecule type" value="Genomic_DNA"/>
</dbReference>
<evidence type="ECO:0000259" key="2">
    <source>
        <dbReference type="PROSITE" id="PS50211"/>
    </source>
</evidence>
<gene>
    <name evidence="4" type="ORF">FVE85_9555</name>
    <name evidence="3" type="ORF">FVE85_9887</name>
</gene>
<reference evidence="3" key="2">
    <citation type="submission" date="2019-09" db="EMBL/GenBank/DDBJ databases">
        <title>Expansion of phycobilisome linker gene families in mesophilic red algae.</title>
        <authorList>
            <person name="Lee J."/>
        </authorList>
    </citation>
    <scope>NUCLEOTIDE SEQUENCE [LARGE SCALE GENOMIC DNA]</scope>
    <source>
        <strain evidence="3">CCMP 1328</strain>
        <tissue evidence="3">Unicellular</tissue>
    </source>
</reference>
<name>A0A5J4YIM4_PORPP</name>
<evidence type="ECO:0000313" key="5">
    <source>
        <dbReference type="Proteomes" id="UP000324585"/>
    </source>
</evidence>
<feature type="compositionally biased region" description="Low complexity" evidence="1">
    <location>
        <begin position="79"/>
        <end position="93"/>
    </location>
</feature>
<accession>A0A5J4YIM4</accession>
<feature type="domain" description="UDENN" evidence="2">
    <location>
        <begin position="193"/>
        <end position="662"/>
    </location>
</feature>
<evidence type="ECO:0000313" key="3">
    <source>
        <dbReference type="EMBL" id="KAA8490995.1"/>
    </source>
</evidence>
<evidence type="ECO:0000313" key="4">
    <source>
        <dbReference type="EMBL" id="KAA8491260.1"/>
    </source>
</evidence>
<dbReference type="AlphaFoldDB" id="A0A5J4YIM4"/>
<sequence>MVTEAAEAAETAGMPAAAPRENLGRLSVSIPWVKILGLCSTDLDVTVGLRFVRDGEEQADEGENGFGDRQGSVPDECGSVPVVPASASASDSAPNDHLPPGEQLTDRIVDDAYADENSEQDSPSSEDEGPREQLDSRVKHYRKKSFSVTSEALAGILAQLEVEVKDQDPTAPAEISGDSRSQLVNAHSRIAAETVSVASASPEVPENFPLVSLRGVKHEEMSTFIGFCFPQEQFHRTSLCYPTRKAQWDLQASAYSFVCTNEMRDFSYGLGIQFCFDIVRASNGRHRCSGCSTNFPGSSHSDNMYGETKLISSKQRQNGLALFVLSTVNERAQAETLLNELIVEFEKCCKRNTALAPDEDCAALARRSFRNACESAVRKYVGSPENQASIPNASTPLLLVQSEKEEAPLLLERNISAVASERALSAGSALVPDMSVYDLLLAFGSSVFIDVVTAILLEKRIIFCSWFLRRLEIGIENFLKALDPLTWQGIYIPVLPAGLLDVVHAPMPFLVGIHTSCVPRIDWNVEAETVRVDLDAARFYIGKDSGFLRMPLKLRSKLENSFNSFIIETMAQGEEEREQSLNAILGIFFRVFTSEYLTSFWPAAMDKESEVDAAVYSALGSKSGIVQGAHLPQDEEQFWIAFGETQMKEQWTLRATVQHRVTLKKMAHDAHGRSAAESVPSKRSLKSLRASMFKKPVAPGKDDTSAAGSKDTVDPGTPRRKNSVSTGGIKEHKSRIRWKF</sequence>
<feature type="region of interest" description="Disordered" evidence="1">
    <location>
        <begin position="115"/>
        <end position="136"/>
    </location>
</feature>
<dbReference type="Gene3D" id="3.40.50.11500">
    <property type="match status" value="1"/>
</dbReference>
<dbReference type="EMBL" id="VRMN01000015">
    <property type="protein sequence ID" value="KAA8491260.1"/>
    <property type="molecule type" value="Genomic_DNA"/>
</dbReference>
<dbReference type="InterPro" id="IPR037516">
    <property type="entry name" value="Tripartite_DENN"/>
</dbReference>
<dbReference type="PANTHER" id="PTHR15288:SF0">
    <property type="entry name" value="UDENN DOMAIN-CONTAINING PROTEIN"/>
    <property type="match status" value="1"/>
</dbReference>
<organism evidence="3 5">
    <name type="scientific">Porphyridium purpureum</name>
    <name type="common">Red alga</name>
    <name type="synonym">Porphyridium cruentum</name>
    <dbReference type="NCBI Taxonomy" id="35688"/>
    <lineage>
        <taxon>Eukaryota</taxon>
        <taxon>Rhodophyta</taxon>
        <taxon>Bangiophyceae</taxon>
        <taxon>Porphyridiales</taxon>
        <taxon>Porphyridiaceae</taxon>
        <taxon>Porphyridium</taxon>
    </lineage>
</organism>
<protein>
    <submittedName>
        <fullName evidence="3">Suppression of tumorigenicity 5 protein</fullName>
    </submittedName>
</protein>
<reference evidence="5" key="1">
    <citation type="journal article" date="2019" name="Nat. Commun.">
        <title>Expansion of phycobilisome linker gene families in mesophilic red algae.</title>
        <authorList>
            <person name="Lee J."/>
            <person name="Kim D."/>
            <person name="Bhattacharya D."/>
            <person name="Yoon H.S."/>
        </authorList>
    </citation>
    <scope>NUCLEOTIDE SEQUENCE [LARGE SCALE GENOMIC DNA]</scope>
    <source>
        <strain evidence="5">CCMP 1328</strain>
    </source>
</reference>
<dbReference type="InterPro" id="IPR001194">
    <property type="entry name" value="cDENN_dom"/>
</dbReference>
<feature type="region of interest" description="Disordered" evidence="1">
    <location>
        <begin position="692"/>
        <end position="740"/>
    </location>
</feature>
<dbReference type="InterPro" id="IPR051942">
    <property type="entry name" value="DENN_domain_containing_2"/>
</dbReference>
<dbReference type="SMART" id="SM00799">
    <property type="entry name" value="DENN"/>
    <property type="match status" value="1"/>
</dbReference>
<dbReference type="Proteomes" id="UP000324585">
    <property type="component" value="Unassembled WGS sequence"/>
</dbReference>
<feature type="compositionally biased region" description="Acidic residues" evidence="1">
    <location>
        <begin position="115"/>
        <end position="127"/>
    </location>
</feature>
<keyword evidence="5" id="KW-1185">Reference proteome</keyword>
<evidence type="ECO:0000256" key="1">
    <source>
        <dbReference type="SAM" id="MobiDB-lite"/>
    </source>
</evidence>
<dbReference type="Pfam" id="PF02141">
    <property type="entry name" value="DENN"/>
    <property type="match status" value="1"/>
</dbReference>
<dbReference type="PANTHER" id="PTHR15288">
    <property type="entry name" value="DENN DOMAIN-CONTAINING PROTEIN 2"/>
    <property type="match status" value="1"/>
</dbReference>
<dbReference type="PROSITE" id="PS50211">
    <property type="entry name" value="DENN"/>
    <property type="match status" value="1"/>
</dbReference>
<comment type="caution">
    <text evidence="3">The sequence shown here is derived from an EMBL/GenBank/DDBJ whole genome shotgun (WGS) entry which is preliminary data.</text>
</comment>
<feature type="region of interest" description="Disordered" evidence="1">
    <location>
        <begin position="56"/>
        <end position="103"/>
    </location>
</feature>
<proteinExistence type="predicted"/>
<dbReference type="OrthoDB" id="10266080at2759"/>